<evidence type="ECO:0000256" key="5">
    <source>
        <dbReference type="ARBA" id="ARBA00011245"/>
    </source>
</evidence>
<dbReference type="SUPFAM" id="SSF53623">
    <property type="entry name" value="MurD-like peptide ligases, catalytic domain"/>
    <property type="match status" value="1"/>
</dbReference>
<evidence type="ECO:0000259" key="20">
    <source>
        <dbReference type="Pfam" id="PF08245"/>
    </source>
</evidence>
<dbReference type="GO" id="GO:0046872">
    <property type="term" value="F:metal ion binding"/>
    <property type="evidence" value="ECO:0007669"/>
    <property type="project" value="UniProtKB-KW"/>
</dbReference>
<feature type="domain" description="Mur ligase central" evidence="20">
    <location>
        <begin position="47"/>
        <end position="274"/>
    </location>
</feature>
<dbReference type="InterPro" id="IPR001645">
    <property type="entry name" value="Folylpolyglutamate_synth"/>
</dbReference>
<dbReference type="GO" id="GO:0008841">
    <property type="term" value="F:dihydrofolate synthase activity"/>
    <property type="evidence" value="ECO:0007669"/>
    <property type="project" value="UniProtKB-EC"/>
</dbReference>
<keyword evidence="12 18" id="KW-0067">ATP-binding</keyword>
<dbReference type="GO" id="GO:0046656">
    <property type="term" value="P:folic acid biosynthetic process"/>
    <property type="evidence" value="ECO:0007669"/>
    <property type="project" value="UniProtKB-KW"/>
</dbReference>
<evidence type="ECO:0000313" key="22">
    <source>
        <dbReference type="EMBL" id="QZT33526.1"/>
    </source>
</evidence>
<comment type="subunit">
    <text evidence="5">Monomer.</text>
</comment>
<dbReference type="PANTHER" id="PTHR11136:SF0">
    <property type="entry name" value="DIHYDROFOLATE SYNTHETASE-RELATED"/>
    <property type="match status" value="1"/>
</dbReference>
<dbReference type="EC" id="6.3.2.17" evidence="7"/>
<evidence type="ECO:0000256" key="11">
    <source>
        <dbReference type="ARBA" id="ARBA00022741"/>
    </source>
</evidence>
<dbReference type="Gene3D" id="3.90.190.20">
    <property type="entry name" value="Mur ligase, C-terminal domain"/>
    <property type="match status" value="1"/>
</dbReference>
<accession>F5LAL2</accession>
<evidence type="ECO:0000256" key="17">
    <source>
        <dbReference type="ARBA" id="ARBA00049161"/>
    </source>
</evidence>
<evidence type="ECO:0000256" key="8">
    <source>
        <dbReference type="ARBA" id="ARBA00019357"/>
    </source>
</evidence>
<evidence type="ECO:0000256" key="1">
    <source>
        <dbReference type="ARBA" id="ARBA00001946"/>
    </source>
</evidence>
<dbReference type="Proteomes" id="UP000825179">
    <property type="component" value="Chromosome"/>
</dbReference>
<dbReference type="Gene3D" id="3.40.1190.10">
    <property type="entry name" value="Mur-like, catalytic domain"/>
    <property type="match status" value="1"/>
</dbReference>
<dbReference type="InterPro" id="IPR004101">
    <property type="entry name" value="Mur_ligase_C"/>
</dbReference>
<dbReference type="Pfam" id="PF08245">
    <property type="entry name" value="Mur_ligase_M"/>
    <property type="match status" value="1"/>
</dbReference>
<evidence type="ECO:0000256" key="18">
    <source>
        <dbReference type="PIRNR" id="PIRNR001563"/>
    </source>
</evidence>
<dbReference type="Proteomes" id="UP000010716">
    <property type="component" value="Unassembled WGS sequence"/>
</dbReference>
<dbReference type="GO" id="GO:0004326">
    <property type="term" value="F:tetrahydrofolylpolyglutamate synthase activity"/>
    <property type="evidence" value="ECO:0007669"/>
    <property type="project" value="UniProtKB-EC"/>
</dbReference>
<dbReference type="PROSITE" id="PS01011">
    <property type="entry name" value="FOLYLPOLYGLU_SYNT_1"/>
    <property type="match status" value="1"/>
</dbReference>
<gene>
    <name evidence="21" type="ORF">CathTA2_2947</name>
    <name evidence="22" type="ORF">HUR95_14960</name>
</gene>
<evidence type="ECO:0000256" key="6">
    <source>
        <dbReference type="ARBA" id="ARBA00013023"/>
    </source>
</evidence>
<evidence type="ECO:0000256" key="7">
    <source>
        <dbReference type="ARBA" id="ARBA00013025"/>
    </source>
</evidence>
<dbReference type="PANTHER" id="PTHR11136">
    <property type="entry name" value="FOLYLPOLYGLUTAMATE SYNTHASE-RELATED"/>
    <property type="match status" value="1"/>
</dbReference>
<comment type="catalytic activity">
    <reaction evidence="17">
        <text>7,8-dihydropteroate + L-glutamate + ATP = 7,8-dihydrofolate + ADP + phosphate + H(+)</text>
        <dbReference type="Rhea" id="RHEA:23584"/>
        <dbReference type="ChEBI" id="CHEBI:15378"/>
        <dbReference type="ChEBI" id="CHEBI:17839"/>
        <dbReference type="ChEBI" id="CHEBI:29985"/>
        <dbReference type="ChEBI" id="CHEBI:30616"/>
        <dbReference type="ChEBI" id="CHEBI:43474"/>
        <dbReference type="ChEBI" id="CHEBI:57451"/>
        <dbReference type="ChEBI" id="CHEBI:456216"/>
        <dbReference type="EC" id="6.3.2.12"/>
    </reaction>
</comment>
<evidence type="ECO:0000256" key="10">
    <source>
        <dbReference type="ARBA" id="ARBA00022723"/>
    </source>
</evidence>
<evidence type="ECO:0000256" key="16">
    <source>
        <dbReference type="ARBA" id="ARBA00047493"/>
    </source>
</evidence>
<keyword evidence="11 18" id="KW-0547">Nucleotide-binding</keyword>
<keyword evidence="24" id="KW-1185">Reference proteome</keyword>
<dbReference type="EMBL" id="CP082237">
    <property type="protein sequence ID" value="QZT33526.1"/>
    <property type="molecule type" value="Genomic_DNA"/>
</dbReference>
<dbReference type="InterPro" id="IPR013221">
    <property type="entry name" value="Mur_ligase_cen"/>
</dbReference>
<evidence type="ECO:0000256" key="13">
    <source>
        <dbReference type="ARBA" id="ARBA00022842"/>
    </source>
</evidence>
<evidence type="ECO:0000256" key="4">
    <source>
        <dbReference type="ARBA" id="ARBA00008276"/>
    </source>
</evidence>
<dbReference type="EMBL" id="AFCE01000164">
    <property type="protein sequence ID" value="EGL81584.1"/>
    <property type="molecule type" value="Genomic_DNA"/>
</dbReference>
<dbReference type="EC" id="6.3.2.12" evidence="6"/>
<dbReference type="KEGG" id="cthu:HUR95_14960"/>
<evidence type="ECO:0000256" key="2">
    <source>
        <dbReference type="ARBA" id="ARBA00004799"/>
    </source>
</evidence>
<comment type="catalytic activity">
    <reaction evidence="16">
        <text>(6S)-5,6,7,8-tetrahydrofolyl-(gamma-L-Glu)(n) + L-glutamate + ATP = (6S)-5,6,7,8-tetrahydrofolyl-(gamma-L-Glu)(n+1) + ADP + phosphate + H(+)</text>
        <dbReference type="Rhea" id="RHEA:10580"/>
        <dbReference type="Rhea" id="RHEA-COMP:14738"/>
        <dbReference type="Rhea" id="RHEA-COMP:14740"/>
        <dbReference type="ChEBI" id="CHEBI:15378"/>
        <dbReference type="ChEBI" id="CHEBI:29985"/>
        <dbReference type="ChEBI" id="CHEBI:30616"/>
        <dbReference type="ChEBI" id="CHEBI:43474"/>
        <dbReference type="ChEBI" id="CHEBI:141005"/>
        <dbReference type="ChEBI" id="CHEBI:456216"/>
        <dbReference type="EC" id="6.3.2.17"/>
    </reaction>
</comment>
<evidence type="ECO:0000256" key="12">
    <source>
        <dbReference type="ARBA" id="ARBA00022840"/>
    </source>
</evidence>
<comment type="cofactor">
    <cofactor evidence="1">
        <name>Mg(2+)</name>
        <dbReference type="ChEBI" id="CHEBI:18420"/>
    </cofactor>
</comment>
<evidence type="ECO:0000256" key="14">
    <source>
        <dbReference type="ARBA" id="ARBA00022909"/>
    </source>
</evidence>
<dbReference type="PIRSF" id="PIRSF001563">
    <property type="entry name" value="Folylpolyglu_synth"/>
    <property type="match status" value="1"/>
</dbReference>
<dbReference type="Pfam" id="PF02875">
    <property type="entry name" value="Mur_ligase_C"/>
    <property type="match status" value="1"/>
</dbReference>
<dbReference type="InterPro" id="IPR018109">
    <property type="entry name" value="Folylpolyglutamate_synth_CS"/>
</dbReference>
<dbReference type="InterPro" id="IPR036565">
    <property type="entry name" value="Mur-like_cat_sf"/>
</dbReference>
<evidence type="ECO:0000313" key="24">
    <source>
        <dbReference type="Proteomes" id="UP000825179"/>
    </source>
</evidence>
<name>F5LAL2_CALTT</name>
<evidence type="ECO:0000313" key="23">
    <source>
        <dbReference type="Proteomes" id="UP000010716"/>
    </source>
</evidence>
<reference evidence="21 23" key="1">
    <citation type="journal article" date="2011" name="J. Bacteriol.">
        <title>Draft genome sequence of the thermoalkaliphilic Caldalkalibacillus thermarum strain TA2.A1.</title>
        <authorList>
            <person name="Kalamorz F."/>
            <person name="Keis S."/>
            <person name="McMillan D.G."/>
            <person name="Olsson K."/>
            <person name="Stanton J.A."/>
            <person name="Stockwell P."/>
            <person name="Black M.A."/>
            <person name="Klingeman D.M."/>
            <person name="Land M.L."/>
            <person name="Han C.S."/>
            <person name="Martin S.L."/>
            <person name="Becher S.A."/>
            <person name="Peddie C.J."/>
            <person name="Morgan H.W."/>
            <person name="Matthies D."/>
            <person name="Preiss L."/>
            <person name="Meier T."/>
            <person name="Brown S.D."/>
            <person name="Cook G.M."/>
        </authorList>
    </citation>
    <scope>NUCLEOTIDE SEQUENCE [LARGE SCALE GENOMIC DNA]</scope>
    <source>
        <strain evidence="21 23">TA2.A1</strain>
    </source>
</reference>
<organism evidence="21 23">
    <name type="scientific">Caldalkalibacillus thermarum (strain TA2.A1)</name>
    <dbReference type="NCBI Taxonomy" id="986075"/>
    <lineage>
        <taxon>Bacteria</taxon>
        <taxon>Bacillati</taxon>
        <taxon>Bacillota</taxon>
        <taxon>Bacilli</taxon>
        <taxon>Bacillales</taxon>
        <taxon>Bacillaceae</taxon>
        <taxon>Caldalkalibacillus</taxon>
    </lineage>
</organism>
<dbReference type="RefSeq" id="WP_007506306.1">
    <property type="nucleotide sequence ID" value="NZ_AFCE01000164.1"/>
</dbReference>
<dbReference type="FunFam" id="3.40.1190.10:FF:000004">
    <property type="entry name" value="Dihydrofolate synthase/folylpolyglutamate synthase"/>
    <property type="match status" value="1"/>
</dbReference>
<evidence type="ECO:0000259" key="19">
    <source>
        <dbReference type="Pfam" id="PF02875"/>
    </source>
</evidence>
<sequence>MGFQTAQEAIEWIHSLKHLGIKPGLKRMEWLMERLGHPERLLKCVHIAGTNGKGSTLAFMRHVLQEAGYQVGTFTSPYLIRFQNRIQVNGEDIADGHLVQVVNKIKPLVEELAQTELGSPTEFEVVTTLAIEYFARIASPDVVLWETGLGGRLDSTNIVIPIATVITNVGYDHMHLLGDTLESIAAEKAGIIKPGVPLITAVEENGPYQVIERTAKEKKASIYRLGHAFFIEDQAHDEEGQSFSYRSLFTRLEQLHIRMKGVHQLHNAAIALMTLEVLKQFYALIWEEEELRRGLEQTTWPGRLEVIQNEPLVLLDGAHNPQGMEALAQSLARHYPCHQWTIIFSAMKDKPVAEMIKPLAGVAKRLVLTQFEGGPRTAAASDLLQAAEQGLRQVDFDISMEPDWEQAYRQAVTSAGTQEGICFAGSLYFISEVRQKLRG</sequence>
<keyword evidence="10" id="KW-0479">Metal-binding</keyword>
<dbReference type="SUPFAM" id="SSF53244">
    <property type="entry name" value="MurD-like peptide ligases, peptide-binding domain"/>
    <property type="match status" value="1"/>
</dbReference>
<keyword evidence="9 18" id="KW-0436">Ligase</keyword>
<keyword evidence="13" id="KW-0460">Magnesium</keyword>
<proteinExistence type="inferred from homology"/>
<dbReference type="GO" id="GO:0005524">
    <property type="term" value="F:ATP binding"/>
    <property type="evidence" value="ECO:0007669"/>
    <property type="project" value="UniProtKB-KW"/>
</dbReference>
<dbReference type="InterPro" id="IPR036615">
    <property type="entry name" value="Mur_ligase_C_dom_sf"/>
</dbReference>
<evidence type="ECO:0000256" key="15">
    <source>
        <dbReference type="ARBA" id="ARBA00030592"/>
    </source>
</evidence>
<comment type="similarity">
    <text evidence="4 18">Belongs to the folylpolyglutamate synthase family.</text>
</comment>
<dbReference type="GO" id="GO:0005737">
    <property type="term" value="C:cytoplasm"/>
    <property type="evidence" value="ECO:0007669"/>
    <property type="project" value="TreeGrafter"/>
</dbReference>
<dbReference type="eggNOG" id="COG0285">
    <property type="taxonomic scope" value="Bacteria"/>
</dbReference>
<evidence type="ECO:0000256" key="3">
    <source>
        <dbReference type="ARBA" id="ARBA00005150"/>
    </source>
</evidence>
<protein>
    <recommendedName>
        <fullName evidence="8">Dihydrofolate synthase/folylpolyglutamate synthase</fullName>
        <ecNumber evidence="6">6.3.2.12</ecNumber>
        <ecNumber evidence="7">6.3.2.17</ecNumber>
    </recommendedName>
    <alternativeName>
        <fullName evidence="15">Tetrahydrofolylpolyglutamate synthase</fullName>
    </alternativeName>
</protein>
<dbReference type="NCBIfam" id="TIGR01499">
    <property type="entry name" value="folC"/>
    <property type="match status" value="1"/>
</dbReference>
<comment type="pathway">
    <text evidence="2">Cofactor biosynthesis; tetrahydrofolate biosynthesis; 7,8-dihydrofolate from 2-amino-4-hydroxy-6-hydroxymethyl-7,8-dihydropteridine diphosphate and 4-aminobenzoate: step 2/2.</text>
</comment>
<reference evidence="22" key="3">
    <citation type="submission" date="2021-08" db="EMBL/GenBank/DDBJ databases">
        <authorList>
            <person name="de Jong S."/>
            <person name="van den Broek M."/>
            <person name="Merkel A."/>
            <person name="de la Torre Cortes P."/>
            <person name="Kalamorz F."/>
            <person name="Cook G."/>
            <person name="van Loosdrecht M."/>
            <person name="McMillan D."/>
        </authorList>
    </citation>
    <scope>NUCLEOTIDE SEQUENCE</scope>
    <source>
        <strain evidence="22">TA2.A1</strain>
    </source>
</reference>
<feature type="domain" description="Mur ligase C-terminal" evidence="19">
    <location>
        <begin position="302"/>
        <end position="426"/>
    </location>
</feature>
<comment type="pathway">
    <text evidence="3">Cofactor biosynthesis; tetrahydrofolylpolyglutamate biosynthesis.</text>
</comment>
<dbReference type="AlphaFoldDB" id="F5LAL2"/>
<evidence type="ECO:0000256" key="9">
    <source>
        <dbReference type="ARBA" id="ARBA00022598"/>
    </source>
</evidence>
<evidence type="ECO:0000313" key="21">
    <source>
        <dbReference type="EMBL" id="EGL81584.1"/>
    </source>
</evidence>
<dbReference type="OrthoDB" id="9809356at2"/>
<reference evidence="22 24" key="2">
    <citation type="journal article" date="2020" name="Extremophiles">
        <title>Genomic analysis of Caldalkalibacillus thermarum TA2.A1 reveals aerobic alkaliphilic metabolism and evolutionary hallmarks linking alkaliphilic bacteria and plant life.</title>
        <authorList>
            <person name="de Jong S.I."/>
            <person name="van den Broek M.A."/>
            <person name="Merkel A.Y."/>
            <person name="de la Torre Cortes P."/>
            <person name="Kalamorz F."/>
            <person name="Cook G.M."/>
            <person name="van Loosdrecht M.C.M."/>
            <person name="McMillan D.G.G."/>
        </authorList>
    </citation>
    <scope>NUCLEOTIDE SEQUENCE [LARGE SCALE GENOMIC DNA]</scope>
    <source>
        <strain evidence="22 24">TA2.A1</strain>
    </source>
</reference>
<keyword evidence="14" id="KW-0289">Folate biosynthesis</keyword>